<evidence type="ECO:0000313" key="1">
    <source>
        <dbReference type="EMBL" id="SGY93385.1"/>
    </source>
</evidence>
<reference evidence="1 2" key="1">
    <citation type="submission" date="2016-11" db="EMBL/GenBank/DDBJ databases">
        <authorList>
            <person name="Jaros S."/>
            <person name="Januszkiewicz K."/>
            <person name="Wedrychowicz H."/>
        </authorList>
    </citation>
    <scope>NUCLEOTIDE SEQUENCE [LARGE SCALE GENOMIC DNA]</scope>
</reference>
<dbReference type="AlphaFoldDB" id="A0A2X0N8N9"/>
<dbReference type="EMBL" id="FQNC01000062">
    <property type="protein sequence ID" value="SGY93385.1"/>
    <property type="molecule type" value="Genomic_DNA"/>
</dbReference>
<protein>
    <submittedName>
        <fullName evidence="1">BQ5605_C037g11587 protein</fullName>
    </submittedName>
</protein>
<organism evidence="1 2">
    <name type="scientific">Microbotryum silenes-dioicae</name>
    <dbReference type="NCBI Taxonomy" id="796604"/>
    <lineage>
        <taxon>Eukaryota</taxon>
        <taxon>Fungi</taxon>
        <taxon>Dikarya</taxon>
        <taxon>Basidiomycota</taxon>
        <taxon>Pucciniomycotina</taxon>
        <taxon>Microbotryomycetes</taxon>
        <taxon>Microbotryales</taxon>
        <taxon>Microbotryaceae</taxon>
        <taxon>Microbotryum</taxon>
    </lineage>
</organism>
<proteinExistence type="predicted"/>
<accession>A0A2X0N8N9</accession>
<sequence>MGYLEQARRCFTLDDCSPHPHSSNVSARHCTPSCMLGSNRDPIAECSACLIYVE</sequence>
<dbReference type="Proteomes" id="UP000249464">
    <property type="component" value="Unassembled WGS sequence"/>
</dbReference>
<evidence type="ECO:0000313" key="2">
    <source>
        <dbReference type="Proteomes" id="UP000249464"/>
    </source>
</evidence>
<gene>
    <name evidence="1" type="primary">BQ5605_C037g11587</name>
    <name evidence="1" type="ORF">BQ5605_C037G11587</name>
</gene>
<keyword evidence="2" id="KW-1185">Reference proteome</keyword>
<name>A0A2X0N8N9_9BASI</name>